<sequence>MSVLKNLKNLASDSMIYGLSGILTRFIGVFLTPIYTRVYSPDDYGIIGILTNGYFLISIVLVLALDNSTARWFYDTEDHSERKQIINTWLYFYLLASVLAAIFFVFTADYWSRLLLDEYSQGPYLIKLLAITLPLLVWPAVGVNILRFERKAKQAVFLSIFQSLVLIGLNVLFVVILRKGVEGVYYAQLLGAIVTLPLAAYFLRNWMGTPRWFSFSKFSEMFKYALPFIPASLGYWVVNLSGVFFVNEYLEKSDVGLYQIGISIAAVAGLATTAFQQAWSPFAFSIINQSNSKEVYAASLQFYVLVVGLMCTIISVFAHEALVILTTPDYYNAAIVASILTFNYLLIGLSNIAGLGAAIAKKTAPLGLISLLSAAILIGLNFLLIPFFGKEGAAISICIAQLIIPVYMFWKSQKLFYIPYNFLKNLTVFVAFIICSISSYYLPDGGFFYTLALKALLLGVTFAIIAWVNKEELLKIRGVIMTRFTAS</sequence>
<feature type="transmembrane region" description="Helical" evidence="6">
    <location>
        <begin position="366"/>
        <end position="387"/>
    </location>
</feature>
<keyword evidence="2" id="KW-1003">Cell membrane</keyword>
<evidence type="ECO:0000313" key="8">
    <source>
        <dbReference type="Proteomes" id="UP000198790"/>
    </source>
</evidence>
<dbReference type="OrthoDB" id="1495589at2"/>
<keyword evidence="5 6" id="KW-0472">Membrane</keyword>
<organism evidence="7 8">
    <name type="scientific">Algoriphagus aquimarinus</name>
    <dbReference type="NCBI Taxonomy" id="237018"/>
    <lineage>
        <taxon>Bacteria</taxon>
        <taxon>Pseudomonadati</taxon>
        <taxon>Bacteroidota</taxon>
        <taxon>Cytophagia</taxon>
        <taxon>Cytophagales</taxon>
        <taxon>Cyclobacteriaceae</taxon>
        <taxon>Algoriphagus</taxon>
    </lineage>
</organism>
<evidence type="ECO:0000256" key="3">
    <source>
        <dbReference type="ARBA" id="ARBA00022692"/>
    </source>
</evidence>
<feature type="transmembrane region" description="Helical" evidence="6">
    <location>
        <begin position="393"/>
        <end position="410"/>
    </location>
</feature>
<feature type="transmembrane region" description="Helical" evidence="6">
    <location>
        <begin position="422"/>
        <end position="441"/>
    </location>
</feature>
<feature type="transmembrane region" description="Helical" evidence="6">
    <location>
        <begin position="257"/>
        <end position="275"/>
    </location>
</feature>
<accession>A0A1I0ZZ26</accession>
<feature type="transmembrane region" description="Helical" evidence="6">
    <location>
        <begin position="330"/>
        <end position="354"/>
    </location>
</feature>
<dbReference type="InterPro" id="IPR050833">
    <property type="entry name" value="Poly_Biosynth_Transport"/>
</dbReference>
<dbReference type="AlphaFoldDB" id="A0A1I0ZZ26"/>
<dbReference type="Pfam" id="PF01943">
    <property type="entry name" value="Polysacc_synt"/>
    <property type="match status" value="1"/>
</dbReference>
<keyword evidence="3 6" id="KW-0812">Transmembrane</keyword>
<evidence type="ECO:0000256" key="5">
    <source>
        <dbReference type="ARBA" id="ARBA00023136"/>
    </source>
</evidence>
<comment type="subcellular location">
    <subcellularLocation>
        <location evidence="1">Cell membrane</location>
        <topology evidence="1">Multi-pass membrane protein</topology>
    </subcellularLocation>
</comment>
<feature type="transmembrane region" description="Helical" evidence="6">
    <location>
        <begin position="224"/>
        <end position="245"/>
    </location>
</feature>
<feature type="transmembrane region" description="Helical" evidence="6">
    <location>
        <begin position="44"/>
        <end position="65"/>
    </location>
</feature>
<feature type="transmembrane region" description="Helical" evidence="6">
    <location>
        <begin position="155"/>
        <end position="177"/>
    </location>
</feature>
<protein>
    <submittedName>
        <fullName evidence="7">Membrane protein involved in the export of O-antigen and teichoic acid</fullName>
    </submittedName>
</protein>
<reference evidence="7 8" key="1">
    <citation type="submission" date="2016-10" db="EMBL/GenBank/DDBJ databases">
        <authorList>
            <person name="de Groot N.N."/>
        </authorList>
    </citation>
    <scope>NUCLEOTIDE SEQUENCE [LARGE SCALE GENOMIC DNA]</scope>
    <source>
        <strain evidence="7 8">DSM 23399</strain>
    </source>
</reference>
<dbReference type="InterPro" id="IPR002797">
    <property type="entry name" value="Polysacc_synth"/>
</dbReference>
<feature type="transmembrane region" description="Helical" evidence="6">
    <location>
        <begin position="15"/>
        <end position="38"/>
    </location>
</feature>
<evidence type="ECO:0000313" key="7">
    <source>
        <dbReference type="EMBL" id="SFB30817.1"/>
    </source>
</evidence>
<evidence type="ECO:0000256" key="1">
    <source>
        <dbReference type="ARBA" id="ARBA00004651"/>
    </source>
</evidence>
<dbReference type="Proteomes" id="UP000198790">
    <property type="component" value="Unassembled WGS sequence"/>
</dbReference>
<feature type="transmembrane region" description="Helical" evidence="6">
    <location>
        <begin position="124"/>
        <end position="143"/>
    </location>
</feature>
<evidence type="ECO:0000256" key="6">
    <source>
        <dbReference type="SAM" id="Phobius"/>
    </source>
</evidence>
<feature type="transmembrane region" description="Helical" evidence="6">
    <location>
        <begin position="183"/>
        <end position="203"/>
    </location>
</feature>
<dbReference type="PANTHER" id="PTHR30250:SF11">
    <property type="entry name" value="O-ANTIGEN TRANSPORTER-RELATED"/>
    <property type="match status" value="1"/>
</dbReference>
<feature type="transmembrane region" description="Helical" evidence="6">
    <location>
        <begin position="295"/>
        <end position="318"/>
    </location>
</feature>
<evidence type="ECO:0000256" key="2">
    <source>
        <dbReference type="ARBA" id="ARBA00022475"/>
    </source>
</evidence>
<dbReference type="GO" id="GO:0005886">
    <property type="term" value="C:plasma membrane"/>
    <property type="evidence" value="ECO:0007669"/>
    <property type="project" value="UniProtKB-SubCell"/>
</dbReference>
<dbReference type="EMBL" id="FOKK01000007">
    <property type="protein sequence ID" value="SFB30817.1"/>
    <property type="molecule type" value="Genomic_DNA"/>
</dbReference>
<name>A0A1I0ZZ26_9BACT</name>
<dbReference type="RefSeq" id="WP_092897195.1">
    <property type="nucleotide sequence ID" value="NZ_FOKK01000007.1"/>
</dbReference>
<keyword evidence="8" id="KW-1185">Reference proteome</keyword>
<gene>
    <name evidence="7" type="ORF">SAMN04489723_10748</name>
</gene>
<dbReference type="STRING" id="237018.SAMN04489723_10748"/>
<feature type="transmembrane region" description="Helical" evidence="6">
    <location>
        <begin position="90"/>
        <end position="112"/>
    </location>
</feature>
<dbReference type="PANTHER" id="PTHR30250">
    <property type="entry name" value="PST FAMILY PREDICTED COLANIC ACID TRANSPORTER"/>
    <property type="match status" value="1"/>
</dbReference>
<keyword evidence="4 6" id="KW-1133">Transmembrane helix</keyword>
<evidence type="ECO:0000256" key="4">
    <source>
        <dbReference type="ARBA" id="ARBA00022989"/>
    </source>
</evidence>
<feature type="transmembrane region" description="Helical" evidence="6">
    <location>
        <begin position="447"/>
        <end position="468"/>
    </location>
</feature>
<proteinExistence type="predicted"/>